<evidence type="ECO:0000313" key="9">
    <source>
        <dbReference type="EMBL" id="KAL0638130.1"/>
    </source>
</evidence>
<feature type="region of interest" description="Disordered" evidence="8">
    <location>
        <begin position="318"/>
        <end position="353"/>
    </location>
</feature>
<dbReference type="EMBL" id="JBBBZM010000026">
    <property type="protein sequence ID" value="KAL0638130.1"/>
    <property type="molecule type" value="Genomic_DNA"/>
</dbReference>
<evidence type="ECO:0000256" key="3">
    <source>
        <dbReference type="ARBA" id="ARBA00022737"/>
    </source>
</evidence>
<dbReference type="SMART" id="SM00025">
    <property type="entry name" value="Pumilio"/>
    <property type="match status" value="7"/>
</dbReference>
<comment type="subcellular location">
    <subcellularLocation>
        <location evidence="1">Nucleus</location>
        <location evidence="1">Nucleolus</location>
    </subcellularLocation>
</comment>
<feature type="repeat" description="Pumilio" evidence="7">
    <location>
        <begin position="533"/>
        <end position="570"/>
    </location>
</feature>
<accession>A0ABR3GQE4</accession>
<dbReference type="InterPro" id="IPR001313">
    <property type="entry name" value="Pumilio_RNA-bd_rpt"/>
</dbReference>
<evidence type="ECO:0000256" key="6">
    <source>
        <dbReference type="ARBA" id="ARBA00031929"/>
    </source>
</evidence>
<feature type="compositionally biased region" description="Acidic residues" evidence="8">
    <location>
        <begin position="338"/>
        <end position="348"/>
    </location>
</feature>
<feature type="region of interest" description="Disordered" evidence="8">
    <location>
        <begin position="1"/>
        <end position="56"/>
    </location>
</feature>
<keyword evidence="10" id="KW-1185">Reference proteome</keyword>
<feature type="compositionally biased region" description="Basic and acidic residues" evidence="8">
    <location>
        <begin position="28"/>
        <end position="42"/>
    </location>
</feature>
<dbReference type="InterPro" id="IPR016024">
    <property type="entry name" value="ARM-type_fold"/>
</dbReference>
<dbReference type="InterPro" id="IPR040000">
    <property type="entry name" value="NOP9"/>
</dbReference>
<dbReference type="PANTHER" id="PTHR13102">
    <property type="entry name" value="NUCLEOLAR PROTEIN 9"/>
    <property type="match status" value="1"/>
</dbReference>
<dbReference type="Proteomes" id="UP001447188">
    <property type="component" value="Unassembled WGS sequence"/>
</dbReference>
<evidence type="ECO:0000256" key="1">
    <source>
        <dbReference type="ARBA" id="ARBA00004604"/>
    </source>
</evidence>
<reference evidence="9 10" key="1">
    <citation type="submission" date="2024-02" db="EMBL/GenBank/DDBJ databases">
        <title>Discinaceae phylogenomics.</title>
        <authorList>
            <person name="Dirks A.C."/>
            <person name="James T.Y."/>
        </authorList>
    </citation>
    <scope>NUCLEOTIDE SEQUENCE [LARGE SCALE GENOMIC DNA]</scope>
    <source>
        <strain evidence="9 10">ACD0624</strain>
    </source>
</reference>
<dbReference type="SUPFAM" id="SSF48371">
    <property type="entry name" value="ARM repeat"/>
    <property type="match status" value="2"/>
</dbReference>
<evidence type="ECO:0000256" key="2">
    <source>
        <dbReference type="ARBA" id="ARBA00016427"/>
    </source>
</evidence>
<dbReference type="PROSITE" id="PS50302">
    <property type="entry name" value="PUM"/>
    <property type="match status" value="1"/>
</dbReference>
<sequence length="716" mass="79595">MPKEVKKRGRRADRKRKEEAAAEVVQELEEHIPGVDRKHVPQEEGYYGGERGQPEDSQFYGLLTEEEAEYFRNADEVLEANQFYDVEERGLFISNVYREADGKELKIANSQGCSRLLEKLVLLSTPRQLKKLWRVFSGHFLNLVQHQFASHCCEVLFERSVVVASRELDPDYVAAHDETTGTDEVFASMESLFLYMLNELEPQLKPLITHRFASHPLRALLLILSGQPVSSSASASLVQSRKKKNISITSDFAPPEERPRGAAIEVPASFQDAIEKILAATSGTLSVEEIRSMAVHQVGSPTLQVLLQLEMRKGRKQKAKSGDGLLSKLTGISTTETPEGEGETEAGDEDKPSSFFSNLLYDPVGSHLAEKIMSYAQKREFKKLYKAHFKTRMGSLARNETAGFVVCKVLEKLSKELLQEAMGEIIPQVKGMIERSQVAVIKTLIDCCARQGVETSGLAKAIAGAYACSSEELIFKMLNTTPEELIPKEVEEGKEPPRVKRDPKQRHGSLLAQSMLQLPGEFHRMVCESIVAQIPSTVVNLSKHPQGSHVVQSLLLSPHSTTPDKRKLLNLLGGSFTVLAMHPAGSHIVDAAWIATNGIMNYKQSIAQELINSEGEIRESFFGRTVWRNWNMDKYKTRRSEWFNLAKEAGLISSVGTLKLSNDSESKGLGQGQGQERKKTALELARERYGSAKRTAPGQPITGANALAQNKRQRVG</sequence>
<name>A0ABR3GQE4_9PEZI</name>
<dbReference type="Pfam" id="PF22493">
    <property type="entry name" value="PUF_NOP9"/>
    <property type="match status" value="1"/>
</dbReference>
<evidence type="ECO:0000256" key="7">
    <source>
        <dbReference type="PROSITE-ProRule" id="PRU00317"/>
    </source>
</evidence>
<protein>
    <recommendedName>
        <fullName evidence="2">Nucleolar protein 9</fullName>
    </recommendedName>
    <alternativeName>
        <fullName evidence="5 6">Pumilio domain-containing protein NOP9</fullName>
    </alternativeName>
</protein>
<keyword evidence="3" id="KW-0677">Repeat</keyword>
<feature type="compositionally biased region" description="Basic residues" evidence="8">
    <location>
        <begin position="1"/>
        <end position="14"/>
    </location>
</feature>
<dbReference type="PANTHER" id="PTHR13102:SF0">
    <property type="entry name" value="NUCLEOLAR PROTEIN 9"/>
    <property type="match status" value="1"/>
</dbReference>
<proteinExistence type="predicted"/>
<feature type="compositionally biased region" description="Basic and acidic residues" evidence="8">
    <location>
        <begin position="675"/>
        <end position="690"/>
    </location>
</feature>
<gene>
    <name evidence="9" type="primary">NOP9</name>
    <name evidence="9" type="ORF">Q9L58_002912</name>
</gene>
<evidence type="ECO:0000256" key="4">
    <source>
        <dbReference type="ARBA" id="ARBA00024893"/>
    </source>
</evidence>
<evidence type="ECO:0000313" key="10">
    <source>
        <dbReference type="Proteomes" id="UP001447188"/>
    </source>
</evidence>
<dbReference type="InterPro" id="IPR011989">
    <property type="entry name" value="ARM-like"/>
</dbReference>
<comment type="caution">
    <text evidence="9">The sequence shown here is derived from an EMBL/GenBank/DDBJ whole genome shotgun (WGS) entry which is preliminary data.</text>
</comment>
<comment type="function">
    <text evidence="4">RNA-binding nucleolar protein required for pre-rRNA processing. Involved in production of 18S rRNA and assembly of small ribosomal subunit.</text>
</comment>
<evidence type="ECO:0000256" key="8">
    <source>
        <dbReference type="SAM" id="MobiDB-lite"/>
    </source>
</evidence>
<organism evidence="9 10">
    <name type="scientific">Discina gigas</name>
    <dbReference type="NCBI Taxonomy" id="1032678"/>
    <lineage>
        <taxon>Eukaryota</taxon>
        <taxon>Fungi</taxon>
        <taxon>Dikarya</taxon>
        <taxon>Ascomycota</taxon>
        <taxon>Pezizomycotina</taxon>
        <taxon>Pezizomycetes</taxon>
        <taxon>Pezizales</taxon>
        <taxon>Discinaceae</taxon>
        <taxon>Discina</taxon>
    </lineage>
</organism>
<feature type="region of interest" description="Disordered" evidence="8">
    <location>
        <begin position="663"/>
        <end position="716"/>
    </location>
</feature>
<dbReference type="Gene3D" id="1.25.10.10">
    <property type="entry name" value="Leucine-rich Repeat Variant"/>
    <property type="match status" value="2"/>
</dbReference>
<evidence type="ECO:0000256" key="5">
    <source>
        <dbReference type="ARBA" id="ARBA00030932"/>
    </source>
</evidence>